<feature type="compositionally biased region" description="Basic and acidic residues" evidence="6">
    <location>
        <begin position="961"/>
        <end position="971"/>
    </location>
</feature>
<evidence type="ECO:0000256" key="6">
    <source>
        <dbReference type="SAM" id="MobiDB-lite"/>
    </source>
</evidence>
<dbReference type="Gene3D" id="2.130.10.10">
    <property type="entry name" value="YVTN repeat-like/Quinoprotein amine dehydrogenase"/>
    <property type="match status" value="2"/>
</dbReference>
<evidence type="ECO:0000313" key="11">
    <source>
        <dbReference type="Proteomes" id="UP001209570"/>
    </source>
</evidence>
<dbReference type="InterPro" id="IPR057646">
    <property type="entry name" value="WD40_WDHD1_1st"/>
</dbReference>
<dbReference type="InterPro" id="IPR011047">
    <property type="entry name" value="Quinoprotein_ADH-like_sf"/>
</dbReference>
<keyword evidence="11" id="KW-1185">Reference proteome</keyword>
<evidence type="ECO:0000256" key="5">
    <source>
        <dbReference type="PROSITE-ProRule" id="PRU00221"/>
    </source>
</evidence>
<gene>
    <name evidence="10" type="ORF">P43SY_007007</name>
</gene>
<dbReference type="PROSITE" id="PS50082">
    <property type="entry name" value="WD_REPEATS_2"/>
    <property type="match status" value="2"/>
</dbReference>
<evidence type="ECO:0000256" key="2">
    <source>
        <dbReference type="ARBA" id="ARBA00022574"/>
    </source>
</evidence>
<dbReference type="PANTHER" id="PTHR19932">
    <property type="entry name" value="WD REPEAT AND HMG-BOX DNA BINDING PROTEIN"/>
    <property type="match status" value="1"/>
</dbReference>
<keyword evidence="4" id="KW-0539">Nucleus</keyword>
<dbReference type="GO" id="GO:0006281">
    <property type="term" value="P:DNA repair"/>
    <property type="evidence" value="ECO:0007669"/>
    <property type="project" value="TreeGrafter"/>
</dbReference>
<comment type="subcellular location">
    <subcellularLocation>
        <location evidence="1">Nucleus</location>
    </subcellularLocation>
</comment>
<dbReference type="Proteomes" id="UP001209570">
    <property type="component" value="Unassembled WGS sequence"/>
</dbReference>
<dbReference type="InterPro" id="IPR022100">
    <property type="entry name" value="WDHD1/CFT4_beta-prop_2nd"/>
</dbReference>
<feature type="repeat" description="WD" evidence="5">
    <location>
        <begin position="244"/>
        <end position="285"/>
    </location>
</feature>
<name>A0AAD5QDB7_PYTIN</name>
<reference evidence="10" key="1">
    <citation type="submission" date="2021-12" db="EMBL/GenBank/DDBJ databases">
        <title>Prjna785345.</title>
        <authorList>
            <person name="Rujirawat T."/>
            <person name="Krajaejun T."/>
        </authorList>
    </citation>
    <scope>NUCLEOTIDE SEQUENCE</scope>
    <source>
        <strain evidence="10">Pi057C3</strain>
    </source>
</reference>
<protein>
    <recommendedName>
        <fullName evidence="12">Minichromosome loss protein Mcl1 middle region domain-containing protein</fullName>
    </recommendedName>
</protein>
<comment type="caution">
    <text evidence="10">The sequence shown here is derived from an EMBL/GenBank/DDBJ whole genome shotgun (WGS) entry which is preliminary data.</text>
</comment>
<evidence type="ECO:0000259" key="9">
    <source>
        <dbReference type="Pfam" id="PF24817"/>
    </source>
</evidence>
<dbReference type="InterPro" id="IPR001680">
    <property type="entry name" value="WD40_rpt"/>
</dbReference>
<dbReference type="Pfam" id="PF12341">
    <property type="entry name" value="Mcl1_mid"/>
    <property type="match status" value="1"/>
</dbReference>
<feature type="domain" description="WDHD1 first WD40" evidence="9">
    <location>
        <begin position="36"/>
        <end position="314"/>
    </location>
</feature>
<dbReference type="InterPro" id="IPR048591">
    <property type="entry name" value="WDHD1/CFT4_hel"/>
</dbReference>
<dbReference type="Pfam" id="PF20946">
    <property type="entry name" value="Ctf4_C"/>
    <property type="match status" value="1"/>
</dbReference>
<sequence length="1025" mass="112369">MKQITTNSPGLGDMTLFRATQPLVDDASKPTVGHDIVVTTGEDGVVYFVDLTTETQLMDPVVWDGATPAVAVVPEQTHVLLVSGDENALYSYKMPPTFEMDALLFRSTVAIRHIACTSRLIAIATEDPEIKVLRRAATDQIIAVSGHEHGIKSVAFDPHDGRFLCSASEDGTVRVFEIDEDALSATQRASFKIQFADLSSEEVLCRCAWQPHGELLAFPVNQSIVELVDRKTWSSRGQLLLPIGKSQSSDINLLSFSPNGQYLLAATLKKELFIWSVNTKEVVRSFRVEHNVLSIAWSPKDNVFTAYNDGGRVGFVKDAIPQGLTPPQHVGGALSATVKAAAAKKSKGNSAVKDVGQFIDDEAEVDGDADAADEDDEAELRVEAIKARYGFGSSATTTAVSADLGLADDTIDDDDDHHLHGGARGDVGVVNGGSPFRTLQEPFQPGSVTDSHGVSLLAWTPLGEIECLRGASRSENLVKVEFADKSRRGFKFSDNYRFSLAALDDHGACFAVPRRVREDWDDDSADQEHGDIVSSYVFYRPFDTWASNSSWHIDLPDGEDAECVATAREFCAVATSLLCLRVFTTSGIPFALLRLPGRVVTMAAQGSRLAVVYNDVYGRLEFQLVEIRVTPDAERVRVLAQGRLPMTPPPVDLFASHKENDEQRADPRQWTTLKWLGFDERGVLYAVDSIGVVQALARSYDWQWFPIGCVGNGLSKKPEERASIFTLGVVNNALLYFPLEPGTTAPKLRGKHRPVPLQFALQHASFPTTKSAVPAGKRKKQDTGPVVNDLWQQVRLAAIDGETIEDDDKRVHEQAEMDKSLILMMKAACTNDEPARVFDLAKCLHLEKSHQIAQKLAIHFGLRQLQTMLYDLYRERFEQPRERRNDEAHDATQTVVFKHTQPIEPTTQLQGPVRGNPRLARQPKAQLEQEPAQPEDEHIGDEPPSTPPSSSDVSFGKAKSRPAEEPARPVVERSVAPSNPFLKKPSPSAADSAGAAKGAASKKGGLERLAKFTSPPPAKKARPWK</sequence>
<evidence type="ECO:0000259" key="7">
    <source>
        <dbReference type="Pfam" id="PF12341"/>
    </source>
</evidence>
<dbReference type="AlphaFoldDB" id="A0AAD5QDB7"/>
<dbReference type="EMBL" id="JAKCXM010000033">
    <property type="protein sequence ID" value="KAJ0406399.1"/>
    <property type="molecule type" value="Genomic_DNA"/>
</dbReference>
<dbReference type="SUPFAM" id="SSF50998">
    <property type="entry name" value="Quinoprotein alcohol dehydrogenase-like"/>
    <property type="match status" value="1"/>
</dbReference>
<feature type="repeat" description="WD" evidence="5">
    <location>
        <begin position="144"/>
        <end position="186"/>
    </location>
</feature>
<dbReference type="PANTHER" id="PTHR19932:SF10">
    <property type="entry name" value="WD REPEAT AND HMG-BOX DNA-BINDING PROTEIN 1"/>
    <property type="match status" value="1"/>
</dbReference>
<evidence type="ECO:0000259" key="8">
    <source>
        <dbReference type="Pfam" id="PF20946"/>
    </source>
</evidence>
<dbReference type="PROSITE" id="PS50294">
    <property type="entry name" value="WD_REPEATS_REGION"/>
    <property type="match status" value="1"/>
</dbReference>
<dbReference type="GO" id="GO:0006261">
    <property type="term" value="P:DNA-templated DNA replication"/>
    <property type="evidence" value="ECO:0007669"/>
    <property type="project" value="TreeGrafter"/>
</dbReference>
<keyword evidence="2 5" id="KW-0853">WD repeat</keyword>
<feature type="region of interest" description="Disordered" evidence="6">
    <location>
        <begin position="881"/>
        <end position="1025"/>
    </location>
</feature>
<feature type="compositionally biased region" description="Low complexity" evidence="6">
    <location>
        <begin position="983"/>
        <end position="1003"/>
    </location>
</feature>
<dbReference type="SMART" id="SM00320">
    <property type="entry name" value="WD40"/>
    <property type="match status" value="3"/>
</dbReference>
<feature type="domain" description="WDHD1/CFT4 helical bundle" evidence="8">
    <location>
        <begin position="800"/>
        <end position="879"/>
    </location>
</feature>
<evidence type="ECO:0000256" key="1">
    <source>
        <dbReference type="ARBA" id="ARBA00004123"/>
    </source>
</evidence>
<keyword evidence="3" id="KW-0677">Repeat</keyword>
<dbReference type="GO" id="GO:0000278">
    <property type="term" value="P:mitotic cell cycle"/>
    <property type="evidence" value="ECO:0007669"/>
    <property type="project" value="TreeGrafter"/>
</dbReference>
<evidence type="ECO:0000256" key="4">
    <source>
        <dbReference type="ARBA" id="ARBA00023242"/>
    </source>
</evidence>
<dbReference type="GO" id="GO:0003682">
    <property type="term" value="F:chromatin binding"/>
    <property type="evidence" value="ECO:0007669"/>
    <property type="project" value="TreeGrafter"/>
</dbReference>
<feature type="domain" description="WDHD1/CFT4 second beta-propeller" evidence="7">
    <location>
        <begin position="441"/>
        <end position="759"/>
    </location>
</feature>
<proteinExistence type="predicted"/>
<dbReference type="InterPro" id="IPR015943">
    <property type="entry name" value="WD40/YVTN_repeat-like_dom_sf"/>
</dbReference>
<evidence type="ECO:0008006" key="12">
    <source>
        <dbReference type="Google" id="ProtNLM"/>
    </source>
</evidence>
<accession>A0AAD5QDB7</accession>
<evidence type="ECO:0000313" key="10">
    <source>
        <dbReference type="EMBL" id="KAJ0406399.1"/>
    </source>
</evidence>
<feature type="compositionally biased region" description="Basic and acidic residues" evidence="6">
    <location>
        <begin position="881"/>
        <end position="890"/>
    </location>
</feature>
<organism evidence="10 11">
    <name type="scientific">Pythium insidiosum</name>
    <name type="common">Pythiosis disease agent</name>
    <dbReference type="NCBI Taxonomy" id="114742"/>
    <lineage>
        <taxon>Eukaryota</taxon>
        <taxon>Sar</taxon>
        <taxon>Stramenopiles</taxon>
        <taxon>Oomycota</taxon>
        <taxon>Peronosporomycetes</taxon>
        <taxon>Pythiales</taxon>
        <taxon>Pythiaceae</taxon>
        <taxon>Pythium</taxon>
    </lineage>
</organism>
<evidence type="ECO:0000256" key="3">
    <source>
        <dbReference type="ARBA" id="ARBA00022737"/>
    </source>
</evidence>
<dbReference type="Pfam" id="PF24817">
    <property type="entry name" value="WD40_WDHD1_1st"/>
    <property type="match status" value="1"/>
</dbReference>
<dbReference type="GO" id="GO:0043596">
    <property type="term" value="C:nuclear replication fork"/>
    <property type="evidence" value="ECO:0007669"/>
    <property type="project" value="TreeGrafter"/>
</dbReference>